<protein>
    <recommendedName>
        <fullName evidence="8">ILEI/PANDER domain-containing protein</fullName>
    </recommendedName>
</protein>
<dbReference type="InterPro" id="IPR039475">
    <property type="entry name" value="ILEI_FAM3C"/>
</dbReference>
<evidence type="ECO:0000313" key="9">
    <source>
        <dbReference type="Ensembl" id="ENSNMLP00000018571.1"/>
    </source>
</evidence>
<evidence type="ECO:0000256" key="2">
    <source>
        <dbReference type="ARBA" id="ARBA00010905"/>
    </source>
</evidence>
<reference evidence="9" key="1">
    <citation type="submission" date="2025-08" db="UniProtKB">
        <authorList>
            <consortium name="Ensembl"/>
        </authorList>
    </citation>
    <scope>IDENTIFICATION</scope>
</reference>
<accession>A0A8C6TC15</accession>
<dbReference type="PROSITE" id="PS52031">
    <property type="entry name" value="GG_LECTIN"/>
    <property type="match status" value="1"/>
</dbReference>
<comment type="similarity">
    <text evidence="2">Belongs to the FAM3 family.</text>
</comment>
<feature type="domain" description="ILEI/PANDER" evidence="8">
    <location>
        <begin position="81"/>
        <end position="168"/>
    </location>
</feature>
<evidence type="ECO:0000256" key="5">
    <source>
        <dbReference type="ARBA" id="ARBA00022734"/>
    </source>
</evidence>
<dbReference type="PANTHER" id="PTHR14592">
    <property type="entry name" value="UNCHARACTERIZED FAM3"/>
    <property type="match status" value="1"/>
</dbReference>
<evidence type="ECO:0000256" key="6">
    <source>
        <dbReference type="ARBA" id="ARBA00023157"/>
    </source>
</evidence>
<dbReference type="Pfam" id="PF15711">
    <property type="entry name" value="ILEI"/>
    <property type="match status" value="1"/>
</dbReference>
<dbReference type="CDD" id="cd13940">
    <property type="entry name" value="ILEI_FAM3C"/>
    <property type="match status" value="1"/>
</dbReference>
<dbReference type="InterPro" id="IPR039477">
    <property type="entry name" value="ILEI/PANDER_dom"/>
</dbReference>
<comment type="subcellular location">
    <subcellularLocation>
        <location evidence="1">Secreted</location>
    </subcellularLocation>
</comment>
<dbReference type="Proteomes" id="UP000694523">
    <property type="component" value="Unplaced"/>
</dbReference>
<evidence type="ECO:0000256" key="1">
    <source>
        <dbReference type="ARBA" id="ARBA00004613"/>
    </source>
</evidence>
<organism evidence="9 10">
    <name type="scientific">Neogobius melanostomus</name>
    <name type="common">round goby</name>
    <dbReference type="NCBI Taxonomy" id="47308"/>
    <lineage>
        <taxon>Eukaryota</taxon>
        <taxon>Metazoa</taxon>
        <taxon>Chordata</taxon>
        <taxon>Craniata</taxon>
        <taxon>Vertebrata</taxon>
        <taxon>Euteleostomi</taxon>
        <taxon>Actinopterygii</taxon>
        <taxon>Neopterygii</taxon>
        <taxon>Teleostei</taxon>
        <taxon>Neoteleostei</taxon>
        <taxon>Acanthomorphata</taxon>
        <taxon>Gobiaria</taxon>
        <taxon>Gobiiformes</taxon>
        <taxon>Gobioidei</taxon>
        <taxon>Gobiidae</taxon>
        <taxon>Benthophilinae</taxon>
        <taxon>Neogobiini</taxon>
        <taxon>Neogobius</taxon>
    </lineage>
</organism>
<keyword evidence="4" id="KW-0732">Signal</keyword>
<evidence type="ECO:0000256" key="7">
    <source>
        <dbReference type="PROSITE-ProRule" id="PRU01375"/>
    </source>
</evidence>
<keyword evidence="6" id="KW-1015">Disulfide bond</keyword>
<evidence type="ECO:0000256" key="3">
    <source>
        <dbReference type="ARBA" id="ARBA00022525"/>
    </source>
</evidence>
<dbReference type="Ensembl" id="ENSNMLT00000020893.1">
    <property type="protein sequence ID" value="ENSNMLP00000018571.1"/>
    <property type="gene ID" value="ENSNMLG00000012147.1"/>
</dbReference>
<reference evidence="9" key="2">
    <citation type="submission" date="2025-09" db="UniProtKB">
        <authorList>
            <consortium name="Ensembl"/>
        </authorList>
    </citation>
    <scope>IDENTIFICATION</scope>
</reference>
<keyword evidence="5 7" id="KW-0430">Lectin</keyword>
<evidence type="ECO:0000313" key="10">
    <source>
        <dbReference type="Proteomes" id="UP000694523"/>
    </source>
</evidence>
<dbReference type="AlphaFoldDB" id="A0A8C6TC15"/>
<evidence type="ECO:0000256" key="4">
    <source>
        <dbReference type="ARBA" id="ARBA00022729"/>
    </source>
</evidence>
<sequence length="205" mass="22443">NTQHATTPAVALMASRDFVESFYKYDLFGLSFAVSPCPTTICPENHFSFFIQSGAANVVPPKICFRNELVLGVAKKNAGVGINVAVLNGKTGELLKSGHYDMWAGDVKPLIDFLKVIEKGSIVLMASFDEPATKLNEEARKLILDMGSSMIKTVGFRDNWIFVGGKGANVQSTFEKQLKNDQGKNKYDGWPELIDISGCIPKYIA</sequence>
<keyword evidence="10" id="KW-1185">Reference proteome</keyword>
<evidence type="ECO:0000259" key="8">
    <source>
        <dbReference type="Pfam" id="PF15711"/>
    </source>
</evidence>
<dbReference type="GO" id="GO:0005576">
    <property type="term" value="C:extracellular region"/>
    <property type="evidence" value="ECO:0007669"/>
    <property type="project" value="UniProtKB-SubCell"/>
</dbReference>
<dbReference type="InterPro" id="IPR039220">
    <property type="entry name" value="FAM3"/>
</dbReference>
<name>A0A8C6TC15_9GOBI</name>
<dbReference type="GO" id="GO:0030246">
    <property type="term" value="F:carbohydrate binding"/>
    <property type="evidence" value="ECO:0007669"/>
    <property type="project" value="UniProtKB-UniRule"/>
</dbReference>
<proteinExistence type="inferred from homology"/>
<keyword evidence="3" id="KW-0964">Secreted</keyword>